<dbReference type="AlphaFoldDB" id="A0AA39ZWL3"/>
<organism evidence="2 3">
    <name type="scientific">Lasiosphaeris hirsuta</name>
    <dbReference type="NCBI Taxonomy" id="260670"/>
    <lineage>
        <taxon>Eukaryota</taxon>
        <taxon>Fungi</taxon>
        <taxon>Dikarya</taxon>
        <taxon>Ascomycota</taxon>
        <taxon>Pezizomycotina</taxon>
        <taxon>Sordariomycetes</taxon>
        <taxon>Sordariomycetidae</taxon>
        <taxon>Sordariales</taxon>
        <taxon>Lasiosphaeriaceae</taxon>
        <taxon>Lasiosphaeris</taxon>
    </lineage>
</organism>
<gene>
    <name evidence="2" type="ORF">B0H67DRAFT_365396</name>
</gene>
<evidence type="ECO:0000256" key="1">
    <source>
        <dbReference type="SAM" id="MobiDB-lite"/>
    </source>
</evidence>
<keyword evidence="3" id="KW-1185">Reference proteome</keyword>
<proteinExistence type="predicted"/>
<feature type="region of interest" description="Disordered" evidence="1">
    <location>
        <begin position="57"/>
        <end position="103"/>
    </location>
</feature>
<accession>A0AA39ZWL3</accession>
<sequence length="119" mass="12684">MGPQLLADAHGCGTAVESLWRLWEVVEAVEAVKVVLLQRVADNSQLVTSRCVSPHELATRTPTHKNTKSLTQRSTPTATMHGSSCPKCGAASSGSSNRAPTKCHRLVVSSQGLRGIRPQ</sequence>
<evidence type="ECO:0000313" key="2">
    <source>
        <dbReference type="EMBL" id="KAK0704951.1"/>
    </source>
</evidence>
<feature type="compositionally biased region" description="Polar residues" evidence="1">
    <location>
        <begin position="68"/>
        <end position="82"/>
    </location>
</feature>
<comment type="caution">
    <text evidence="2">The sequence shown here is derived from an EMBL/GenBank/DDBJ whole genome shotgun (WGS) entry which is preliminary data.</text>
</comment>
<reference evidence="2" key="1">
    <citation type="submission" date="2023-06" db="EMBL/GenBank/DDBJ databases">
        <title>Genome-scale phylogeny and comparative genomics of the fungal order Sordariales.</title>
        <authorList>
            <consortium name="Lawrence Berkeley National Laboratory"/>
            <person name="Hensen N."/>
            <person name="Bonometti L."/>
            <person name="Westerberg I."/>
            <person name="Brannstrom I.O."/>
            <person name="Guillou S."/>
            <person name="Cros-Aarteil S."/>
            <person name="Calhoun S."/>
            <person name="Haridas S."/>
            <person name="Kuo A."/>
            <person name="Mondo S."/>
            <person name="Pangilinan J."/>
            <person name="Riley R."/>
            <person name="Labutti K."/>
            <person name="Andreopoulos B."/>
            <person name="Lipzen A."/>
            <person name="Chen C."/>
            <person name="Yanf M."/>
            <person name="Daum C."/>
            <person name="Ng V."/>
            <person name="Clum A."/>
            <person name="Steindorff A."/>
            <person name="Ohm R."/>
            <person name="Martin F."/>
            <person name="Silar P."/>
            <person name="Natvig D."/>
            <person name="Lalanne C."/>
            <person name="Gautier V."/>
            <person name="Ament-Velasquez S.L."/>
            <person name="Kruys A."/>
            <person name="Hutchinson M.I."/>
            <person name="Powell A.J."/>
            <person name="Barry K."/>
            <person name="Miller A.N."/>
            <person name="Grigoriev I.V."/>
            <person name="Debuchy R."/>
            <person name="Gladieux P."/>
            <person name="Thoren M.H."/>
            <person name="Johannesson H."/>
        </authorList>
    </citation>
    <scope>NUCLEOTIDE SEQUENCE</scope>
    <source>
        <strain evidence="2">SMH4607-1</strain>
    </source>
</reference>
<name>A0AA39ZWL3_9PEZI</name>
<evidence type="ECO:0000313" key="3">
    <source>
        <dbReference type="Proteomes" id="UP001172102"/>
    </source>
</evidence>
<dbReference type="EMBL" id="JAUKUA010000007">
    <property type="protein sequence ID" value="KAK0704951.1"/>
    <property type="molecule type" value="Genomic_DNA"/>
</dbReference>
<protein>
    <submittedName>
        <fullName evidence="2">Uncharacterized protein</fullName>
    </submittedName>
</protein>
<dbReference type="Proteomes" id="UP001172102">
    <property type="component" value="Unassembled WGS sequence"/>
</dbReference>